<dbReference type="InterPro" id="IPR023582">
    <property type="entry name" value="Impact"/>
</dbReference>
<name>A0A506UIV1_9HYPH</name>
<dbReference type="Gene3D" id="3.30.230.30">
    <property type="entry name" value="Impact, N-terminal domain"/>
    <property type="match status" value="1"/>
</dbReference>
<dbReference type="Proteomes" id="UP000318801">
    <property type="component" value="Unassembled WGS sequence"/>
</dbReference>
<comment type="caution">
    <text evidence="3">The sequence shown here is derived from an EMBL/GenBank/DDBJ whole genome shotgun (WGS) entry which is preliminary data.</text>
</comment>
<feature type="domain" description="Impact N-terminal" evidence="2">
    <location>
        <begin position="17"/>
        <end position="117"/>
    </location>
</feature>
<proteinExistence type="inferred from homology"/>
<evidence type="ECO:0000256" key="1">
    <source>
        <dbReference type="ARBA" id="ARBA00007665"/>
    </source>
</evidence>
<dbReference type="PROSITE" id="PS00910">
    <property type="entry name" value="UPF0029"/>
    <property type="match status" value="1"/>
</dbReference>
<reference evidence="3 4" key="1">
    <citation type="submission" date="2019-06" db="EMBL/GenBank/DDBJ databases">
        <authorList>
            <person name="Li M."/>
        </authorList>
    </citation>
    <scope>NUCLEOTIDE SEQUENCE [LARGE SCALE GENOMIC DNA]</scope>
    <source>
        <strain evidence="3 4">BGMRC2036</strain>
    </source>
</reference>
<dbReference type="PANTHER" id="PTHR16301:SF20">
    <property type="entry name" value="IMPACT FAMILY MEMBER YIGZ"/>
    <property type="match status" value="1"/>
</dbReference>
<keyword evidence="4" id="KW-1185">Reference proteome</keyword>
<dbReference type="GO" id="GO:0006446">
    <property type="term" value="P:regulation of translational initiation"/>
    <property type="evidence" value="ECO:0007669"/>
    <property type="project" value="TreeGrafter"/>
</dbReference>
<protein>
    <submittedName>
        <fullName evidence="3">YigZ family protein</fullName>
    </submittedName>
</protein>
<dbReference type="InterPro" id="IPR001498">
    <property type="entry name" value="Impact_N"/>
</dbReference>
<dbReference type="PANTHER" id="PTHR16301">
    <property type="entry name" value="IMPACT-RELATED"/>
    <property type="match status" value="1"/>
</dbReference>
<dbReference type="InterPro" id="IPR020568">
    <property type="entry name" value="Ribosomal_Su5_D2-typ_SF"/>
</dbReference>
<dbReference type="EMBL" id="VHLG01000001">
    <property type="protein sequence ID" value="TPW33261.1"/>
    <property type="molecule type" value="Genomic_DNA"/>
</dbReference>
<organism evidence="3 4">
    <name type="scientific">Martelella alba</name>
    <dbReference type="NCBI Taxonomy" id="2590451"/>
    <lineage>
        <taxon>Bacteria</taxon>
        <taxon>Pseudomonadati</taxon>
        <taxon>Pseudomonadota</taxon>
        <taxon>Alphaproteobacteria</taxon>
        <taxon>Hyphomicrobiales</taxon>
        <taxon>Aurantimonadaceae</taxon>
        <taxon>Martelella</taxon>
    </lineage>
</organism>
<dbReference type="OrthoDB" id="9813771at2"/>
<dbReference type="Pfam" id="PF01205">
    <property type="entry name" value="Impact_N"/>
    <property type="match status" value="1"/>
</dbReference>
<dbReference type="SUPFAM" id="SSF54211">
    <property type="entry name" value="Ribosomal protein S5 domain 2-like"/>
    <property type="match status" value="1"/>
</dbReference>
<evidence type="ECO:0000313" key="3">
    <source>
        <dbReference type="EMBL" id="TPW33261.1"/>
    </source>
</evidence>
<accession>A0A506UIV1</accession>
<gene>
    <name evidence="3" type="ORF">FJU08_01475</name>
</gene>
<dbReference type="AlphaFoldDB" id="A0A506UIV1"/>
<dbReference type="InterPro" id="IPR036956">
    <property type="entry name" value="Impact_N_sf"/>
</dbReference>
<evidence type="ECO:0000259" key="2">
    <source>
        <dbReference type="Pfam" id="PF01205"/>
    </source>
</evidence>
<comment type="similarity">
    <text evidence="1">Belongs to the IMPACT family.</text>
</comment>
<dbReference type="GO" id="GO:0005737">
    <property type="term" value="C:cytoplasm"/>
    <property type="evidence" value="ECO:0007669"/>
    <property type="project" value="TreeGrafter"/>
</dbReference>
<dbReference type="InterPro" id="IPR020569">
    <property type="entry name" value="UPF0029_Impact_CS"/>
</dbReference>
<evidence type="ECO:0000313" key="4">
    <source>
        <dbReference type="Proteomes" id="UP000318801"/>
    </source>
</evidence>
<sequence>MPLYALKTSFTFEQDIRKSRFAAIAAPVSGEDEARHFLAENSFADASHNCWAFRIGATYRFFDDGEPGGTAGKPILQAIEGQAVDGVIVIVSRWFGGIKLGAGGLIRAYGGTAAECLRRAEKAEIIPTVSASLHLGFSDIALLDARFAAEASVAVHDRKFGVDGVLMELEIAEDEAARIAAMVIECTNGRSKLVLPDAASSD</sequence>
<dbReference type="RefSeq" id="WP_141147199.1">
    <property type="nucleotide sequence ID" value="NZ_VHLG01000001.1"/>
</dbReference>